<name>A0A9Q3FT91_9BASI</name>
<reference evidence="2" key="1">
    <citation type="submission" date="2021-03" db="EMBL/GenBank/DDBJ databases">
        <title>Draft genome sequence of rust myrtle Austropuccinia psidii MF-1, a brazilian biotype.</title>
        <authorList>
            <person name="Quecine M.C."/>
            <person name="Pachon D.M.R."/>
            <person name="Bonatelli M.L."/>
            <person name="Correr F.H."/>
            <person name="Franceschini L.M."/>
            <person name="Leite T.F."/>
            <person name="Margarido G.R.A."/>
            <person name="Almeida C.A."/>
            <person name="Ferrarezi J.A."/>
            <person name="Labate C.A."/>
        </authorList>
    </citation>
    <scope>NUCLEOTIDE SEQUENCE</scope>
    <source>
        <strain evidence="2">MF-1</strain>
    </source>
</reference>
<dbReference type="EMBL" id="AVOT02047798">
    <property type="protein sequence ID" value="MBW0543077.1"/>
    <property type="molecule type" value="Genomic_DNA"/>
</dbReference>
<dbReference type="Proteomes" id="UP000765509">
    <property type="component" value="Unassembled WGS sequence"/>
</dbReference>
<keyword evidence="3" id="KW-1185">Reference proteome</keyword>
<feature type="domain" description="Reverse transcriptase Ty1/copia-type" evidence="1">
    <location>
        <begin position="4"/>
        <end position="124"/>
    </location>
</feature>
<dbReference type="InterPro" id="IPR013103">
    <property type="entry name" value="RVT_2"/>
</dbReference>
<evidence type="ECO:0000313" key="2">
    <source>
        <dbReference type="EMBL" id="MBW0543077.1"/>
    </source>
</evidence>
<dbReference type="OrthoDB" id="8048545at2759"/>
<protein>
    <recommendedName>
        <fullName evidence="1">Reverse transcriptase Ty1/copia-type domain-containing protein</fullName>
    </recommendedName>
</protein>
<dbReference type="Pfam" id="PF07727">
    <property type="entry name" value="RVT_2"/>
    <property type="match status" value="1"/>
</dbReference>
<proteinExistence type="predicted"/>
<sequence length="124" mass="14617">MSHNTSELVLYPSNGAKVIVGMWRLTQKRNEFVHVYWNKAWWVVLGNHQEHLLHYFDTWALVGRNETFKVLLILVVNQGYITYQFDIKTAFLHGEMDANVYVKQVKGFKVPGKEGWVWHLKKSL</sequence>
<accession>A0A9Q3FT91</accession>
<gene>
    <name evidence="2" type="ORF">O181_082792</name>
</gene>
<dbReference type="AlphaFoldDB" id="A0A9Q3FT91"/>
<evidence type="ECO:0000259" key="1">
    <source>
        <dbReference type="Pfam" id="PF07727"/>
    </source>
</evidence>
<comment type="caution">
    <text evidence="2">The sequence shown here is derived from an EMBL/GenBank/DDBJ whole genome shotgun (WGS) entry which is preliminary data.</text>
</comment>
<evidence type="ECO:0000313" key="3">
    <source>
        <dbReference type="Proteomes" id="UP000765509"/>
    </source>
</evidence>
<organism evidence="2 3">
    <name type="scientific">Austropuccinia psidii MF-1</name>
    <dbReference type="NCBI Taxonomy" id="1389203"/>
    <lineage>
        <taxon>Eukaryota</taxon>
        <taxon>Fungi</taxon>
        <taxon>Dikarya</taxon>
        <taxon>Basidiomycota</taxon>
        <taxon>Pucciniomycotina</taxon>
        <taxon>Pucciniomycetes</taxon>
        <taxon>Pucciniales</taxon>
        <taxon>Sphaerophragmiaceae</taxon>
        <taxon>Austropuccinia</taxon>
    </lineage>
</organism>